<reference evidence="2" key="2">
    <citation type="journal article" date="2020" name="Nat. Commun.">
        <title>Large-scale genome sequencing of mycorrhizal fungi provides insights into the early evolution of symbiotic traits.</title>
        <authorList>
            <person name="Miyauchi S."/>
            <person name="Kiss E."/>
            <person name="Kuo A."/>
            <person name="Drula E."/>
            <person name="Kohler A."/>
            <person name="Sanchez-Garcia M."/>
            <person name="Morin E."/>
            <person name="Andreopoulos B."/>
            <person name="Barry K.W."/>
            <person name="Bonito G."/>
            <person name="Buee M."/>
            <person name="Carver A."/>
            <person name="Chen C."/>
            <person name="Cichocki N."/>
            <person name="Clum A."/>
            <person name="Culley D."/>
            <person name="Crous P.W."/>
            <person name="Fauchery L."/>
            <person name="Girlanda M."/>
            <person name="Hayes R.D."/>
            <person name="Keri Z."/>
            <person name="LaButti K."/>
            <person name="Lipzen A."/>
            <person name="Lombard V."/>
            <person name="Magnuson J."/>
            <person name="Maillard F."/>
            <person name="Murat C."/>
            <person name="Nolan M."/>
            <person name="Ohm R.A."/>
            <person name="Pangilinan J."/>
            <person name="Pereira M.F."/>
            <person name="Perotto S."/>
            <person name="Peter M."/>
            <person name="Pfister S."/>
            <person name="Riley R."/>
            <person name="Sitrit Y."/>
            <person name="Stielow J.B."/>
            <person name="Szollosi G."/>
            <person name="Zifcakova L."/>
            <person name="Stursova M."/>
            <person name="Spatafora J.W."/>
            <person name="Tedersoo L."/>
            <person name="Vaario L.M."/>
            <person name="Yamada A."/>
            <person name="Yan M."/>
            <person name="Wang P."/>
            <person name="Xu J."/>
            <person name="Bruns T."/>
            <person name="Baldrian P."/>
            <person name="Vilgalys R."/>
            <person name="Dunand C."/>
            <person name="Henrissat B."/>
            <person name="Grigoriev I.V."/>
            <person name="Hibbett D."/>
            <person name="Nagy L.G."/>
            <person name="Martin F.M."/>
        </authorList>
    </citation>
    <scope>NUCLEOTIDE SEQUENCE</scope>
    <source>
        <strain evidence="2">Prilba</strain>
    </source>
</reference>
<keyword evidence="3" id="KW-1185">Reference proteome</keyword>
<accession>A0A9P5N623</accession>
<keyword evidence="1" id="KW-0472">Membrane</keyword>
<feature type="transmembrane region" description="Helical" evidence="1">
    <location>
        <begin position="94"/>
        <end position="116"/>
    </location>
</feature>
<reference evidence="2" key="1">
    <citation type="submission" date="2019-10" db="EMBL/GenBank/DDBJ databases">
        <authorList>
            <consortium name="DOE Joint Genome Institute"/>
            <person name="Kuo A."/>
            <person name="Miyauchi S."/>
            <person name="Kiss E."/>
            <person name="Drula E."/>
            <person name="Kohler A."/>
            <person name="Sanchez-Garcia M."/>
            <person name="Andreopoulos B."/>
            <person name="Barry K.W."/>
            <person name="Bonito G."/>
            <person name="Buee M."/>
            <person name="Carver A."/>
            <person name="Chen C."/>
            <person name="Cichocki N."/>
            <person name="Clum A."/>
            <person name="Culley D."/>
            <person name="Crous P.W."/>
            <person name="Fauchery L."/>
            <person name="Girlanda M."/>
            <person name="Hayes R."/>
            <person name="Keri Z."/>
            <person name="LaButti K."/>
            <person name="Lipzen A."/>
            <person name="Lombard V."/>
            <person name="Magnuson J."/>
            <person name="Maillard F."/>
            <person name="Morin E."/>
            <person name="Murat C."/>
            <person name="Nolan M."/>
            <person name="Ohm R."/>
            <person name="Pangilinan J."/>
            <person name="Pereira M."/>
            <person name="Perotto S."/>
            <person name="Peter M."/>
            <person name="Riley R."/>
            <person name="Sitrit Y."/>
            <person name="Stielow B."/>
            <person name="Szollosi G."/>
            <person name="Zifcakova L."/>
            <person name="Stursova M."/>
            <person name="Spatafora J.W."/>
            <person name="Tedersoo L."/>
            <person name="Vaario L.-M."/>
            <person name="Yamada A."/>
            <person name="Yan M."/>
            <person name="Wang P."/>
            <person name="Xu J."/>
            <person name="Bruns T."/>
            <person name="Baldrian P."/>
            <person name="Vilgalys R."/>
            <person name="Henrissat B."/>
            <person name="Grigoriev I.V."/>
            <person name="Hibbett D."/>
            <person name="Nagy L.G."/>
            <person name="Martin F.M."/>
        </authorList>
    </citation>
    <scope>NUCLEOTIDE SEQUENCE</scope>
    <source>
        <strain evidence="2">Prilba</strain>
    </source>
</reference>
<feature type="transmembrane region" description="Helical" evidence="1">
    <location>
        <begin position="128"/>
        <end position="147"/>
    </location>
</feature>
<comment type="caution">
    <text evidence="2">The sequence shown here is derived from an EMBL/GenBank/DDBJ whole genome shotgun (WGS) entry which is preliminary data.</text>
</comment>
<feature type="transmembrane region" description="Helical" evidence="1">
    <location>
        <begin position="63"/>
        <end position="82"/>
    </location>
</feature>
<name>A0A9P5N623_9AGAM</name>
<feature type="transmembrane region" description="Helical" evidence="1">
    <location>
        <begin position="172"/>
        <end position="192"/>
    </location>
</feature>
<organism evidence="2 3">
    <name type="scientific">Russula ochroleuca</name>
    <dbReference type="NCBI Taxonomy" id="152965"/>
    <lineage>
        <taxon>Eukaryota</taxon>
        <taxon>Fungi</taxon>
        <taxon>Dikarya</taxon>
        <taxon>Basidiomycota</taxon>
        <taxon>Agaricomycotina</taxon>
        <taxon>Agaricomycetes</taxon>
        <taxon>Russulales</taxon>
        <taxon>Russulaceae</taxon>
        <taxon>Russula</taxon>
    </lineage>
</organism>
<dbReference type="OrthoDB" id="3197626at2759"/>
<keyword evidence="1" id="KW-1133">Transmembrane helix</keyword>
<dbReference type="EMBL" id="WHVB01000001">
    <property type="protein sequence ID" value="KAF8487398.1"/>
    <property type="molecule type" value="Genomic_DNA"/>
</dbReference>
<dbReference type="AlphaFoldDB" id="A0A9P5N623"/>
<evidence type="ECO:0000313" key="3">
    <source>
        <dbReference type="Proteomes" id="UP000759537"/>
    </source>
</evidence>
<gene>
    <name evidence="2" type="ORF">DFH94DRAFT_687884</name>
</gene>
<sequence>MVNYNDPATIAQDYARFTKSIFSTEAVVKFWHLMDGIYVWEFVSNLNYEWDVIRGHRPYRWTIWVYSLARVTTLLAVILNIVGFNNTTEINCQAWATFLALFSYIAFVSSTFLIVLRVIAIWNKAKTIFAVAMGIWIADNGIFIYGVSRLRAVWSPGANACTLFNVDSTTPAIIGSLVSDLALLFIMLIGLLRLRREAGDAFALGRTLWKQGLIWLLFATVAEVPSTVFLILNLNSALNLIGQDASMIIVTIAATRLYRSLTNIYSPDM</sequence>
<protein>
    <submittedName>
        <fullName evidence="2">Uncharacterized protein</fullName>
    </submittedName>
</protein>
<evidence type="ECO:0000256" key="1">
    <source>
        <dbReference type="SAM" id="Phobius"/>
    </source>
</evidence>
<evidence type="ECO:0000313" key="2">
    <source>
        <dbReference type="EMBL" id="KAF8487398.1"/>
    </source>
</evidence>
<proteinExistence type="predicted"/>
<feature type="transmembrane region" description="Helical" evidence="1">
    <location>
        <begin position="213"/>
        <end position="234"/>
    </location>
</feature>
<keyword evidence="1" id="KW-0812">Transmembrane</keyword>
<dbReference type="Proteomes" id="UP000759537">
    <property type="component" value="Unassembled WGS sequence"/>
</dbReference>